<dbReference type="AlphaFoldDB" id="A0A3E0ELD5"/>
<protein>
    <submittedName>
        <fullName evidence="2">Uncharacterized protein</fullName>
    </submittedName>
</protein>
<comment type="caution">
    <text evidence="2">The sequence shown here is derived from an EMBL/GenBank/DDBJ whole genome shotgun (WGS) entry which is preliminary data.</text>
</comment>
<evidence type="ECO:0000256" key="1">
    <source>
        <dbReference type="SAM" id="Phobius"/>
    </source>
</evidence>
<evidence type="ECO:0000313" key="2">
    <source>
        <dbReference type="EMBL" id="REG98998.1"/>
    </source>
</evidence>
<feature type="transmembrane region" description="Helical" evidence="1">
    <location>
        <begin position="40"/>
        <end position="63"/>
    </location>
</feature>
<name>A0A3E0ELD5_9FLAO</name>
<dbReference type="EMBL" id="QUNI01000005">
    <property type="protein sequence ID" value="REG98998.1"/>
    <property type="molecule type" value="Genomic_DNA"/>
</dbReference>
<keyword evidence="1" id="KW-0472">Membrane</keyword>
<evidence type="ECO:0000313" key="3">
    <source>
        <dbReference type="Proteomes" id="UP000257136"/>
    </source>
</evidence>
<dbReference type="Proteomes" id="UP000257136">
    <property type="component" value="Unassembled WGS sequence"/>
</dbReference>
<sequence>MKEQHYKYLAITFFLIIIWILVGLFSSYDNQNSIFSTWSLYFYLGGSMMLGIALTIIVLALRLIFFKKEKFKNNLFYVFCGFLNMIICIIWFVTLLMKMISIDYKLTELGIPSFCLAIIILTDLYFPKSQ</sequence>
<gene>
    <name evidence="2" type="ORF">C8P67_105163</name>
</gene>
<keyword evidence="1" id="KW-1133">Transmembrane helix</keyword>
<reference evidence="2 3" key="1">
    <citation type="submission" date="2018-08" db="EMBL/GenBank/DDBJ databases">
        <title>Genomic Encyclopedia of Archaeal and Bacterial Type Strains, Phase II (KMG-II): from individual species to whole genera.</title>
        <authorList>
            <person name="Goeker M."/>
        </authorList>
    </citation>
    <scope>NUCLEOTIDE SEQUENCE [LARGE SCALE GENOMIC DNA]</scope>
    <source>
        <strain evidence="2 3">DSM 100880</strain>
    </source>
</reference>
<keyword evidence="1" id="KW-0812">Transmembrane</keyword>
<feature type="transmembrane region" description="Helical" evidence="1">
    <location>
        <begin position="109"/>
        <end position="126"/>
    </location>
</feature>
<accession>A0A3E0ELD5</accession>
<proteinExistence type="predicted"/>
<feature type="transmembrane region" description="Helical" evidence="1">
    <location>
        <begin position="7"/>
        <end position="28"/>
    </location>
</feature>
<feature type="transmembrane region" description="Helical" evidence="1">
    <location>
        <begin position="75"/>
        <end position="97"/>
    </location>
</feature>
<organism evidence="2 3">
    <name type="scientific">Flavobacterium aquicola</name>
    <dbReference type="NCBI Taxonomy" id="1682742"/>
    <lineage>
        <taxon>Bacteria</taxon>
        <taxon>Pseudomonadati</taxon>
        <taxon>Bacteroidota</taxon>
        <taxon>Flavobacteriia</taxon>
        <taxon>Flavobacteriales</taxon>
        <taxon>Flavobacteriaceae</taxon>
        <taxon>Flavobacterium</taxon>
    </lineage>
</organism>
<keyword evidence="3" id="KW-1185">Reference proteome</keyword>